<evidence type="ECO:0000256" key="1">
    <source>
        <dbReference type="ARBA" id="ARBA00004141"/>
    </source>
</evidence>
<comment type="caution">
    <text evidence="7">The sequence shown here is derived from an EMBL/GenBank/DDBJ whole genome shotgun (WGS) entry which is preliminary data.</text>
</comment>
<dbReference type="AlphaFoldDB" id="A0AA36JIR5"/>
<gene>
    <name evidence="7" type="ORF">EVOR1521_LOCUS28224</name>
</gene>
<sequence>RLEAPWRRGHVSTSACSVAVMAMLPLPVLAALAFWIAMSAAMTIFNASLLQGFRHPVWLTFWHQIVSTMLVSMLRLLKPSLVATGDEKAGRPALTFFSAVRIGVPVAAVQCIGLISANTAVMYISVSFCQMIKAWTPATVYLVGCLVGTQKWSAPCAKTLAVITAGLMITSAGELEFGWYGFLMQCTALFSEGLRINLLELLLSSSGYKLNPLSSVMVFAPFASLILLMIGLATDANAVSLDVIHDIGEPALAANALIAFLLNIASYVAIQLSSGLVYALAGIVKDISIIVGAVILMGSSMSAMQMLGYAVALVGIQAYGVVSKAPAKFESGVLYGLAEHLKGTPRPPPILDLECNDMDGIGNCILQCEEGSPELDFDQIDPKCPGIVCTKGKLPRCPVDWEPKGAIRHVSSRQRP</sequence>
<feature type="non-terminal residue" evidence="7">
    <location>
        <position position="416"/>
    </location>
</feature>
<comment type="subcellular location">
    <subcellularLocation>
        <location evidence="1">Membrane</location>
        <topology evidence="1">Multi-pass membrane protein</topology>
    </subcellularLocation>
</comment>
<feature type="transmembrane region" description="Helical" evidence="5">
    <location>
        <begin position="210"/>
        <end position="232"/>
    </location>
</feature>
<dbReference type="EMBL" id="CAUJNA010003618">
    <property type="protein sequence ID" value="CAJ1406200.1"/>
    <property type="molecule type" value="Genomic_DNA"/>
</dbReference>
<organism evidence="7 8">
    <name type="scientific">Effrenium voratum</name>
    <dbReference type="NCBI Taxonomy" id="2562239"/>
    <lineage>
        <taxon>Eukaryota</taxon>
        <taxon>Sar</taxon>
        <taxon>Alveolata</taxon>
        <taxon>Dinophyceae</taxon>
        <taxon>Suessiales</taxon>
        <taxon>Symbiodiniaceae</taxon>
        <taxon>Effrenium</taxon>
    </lineage>
</organism>
<protein>
    <recommendedName>
        <fullName evidence="6">Sugar phosphate transporter domain-containing protein</fullName>
    </recommendedName>
</protein>
<evidence type="ECO:0000259" key="6">
    <source>
        <dbReference type="Pfam" id="PF03151"/>
    </source>
</evidence>
<feature type="transmembrane region" description="Helical" evidence="5">
    <location>
        <begin position="277"/>
        <end position="297"/>
    </location>
</feature>
<dbReference type="InterPro" id="IPR004853">
    <property type="entry name" value="Sugar_P_trans_dom"/>
</dbReference>
<keyword evidence="3 5" id="KW-1133">Transmembrane helix</keyword>
<evidence type="ECO:0000256" key="3">
    <source>
        <dbReference type="ARBA" id="ARBA00022989"/>
    </source>
</evidence>
<evidence type="ECO:0000256" key="5">
    <source>
        <dbReference type="SAM" id="Phobius"/>
    </source>
</evidence>
<evidence type="ECO:0000256" key="2">
    <source>
        <dbReference type="ARBA" id="ARBA00022692"/>
    </source>
</evidence>
<keyword evidence="4 5" id="KW-0472">Membrane</keyword>
<proteinExistence type="predicted"/>
<dbReference type="Proteomes" id="UP001178507">
    <property type="component" value="Unassembled WGS sequence"/>
</dbReference>
<dbReference type="GO" id="GO:0016020">
    <property type="term" value="C:membrane"/>
    <property type="evidence" value="ECO:0007669"/>
    <property type="project" value="UniProtKB-SubCell"/>
</dbReference>
<reference evidence="7" key="1">
    <citation type="submission" date="2023-08" db="EMBL/GenBank/DDBJ databases">
        <authorList>
            <person name="Chen Y."/>
            <person name="Shah S."/>
            <person name="Dougan E. K."/>
            <person name="Thang M."/>
            <person name="Chan C."/>
        </authorList>
    </citation>
    <scope>NUCLEOTIDE SEQUENCE</scope>
</reference>
<evidence type="ECO:0000313" key="8">
    <source>
        <dbReference type="Proteomes" id="UP001178507"/>
    </source>
</evidence>
<feature type="transmembrane region" description="Helical" evidence="5">
    <location>
        <begin position="12"/>
        <end position="37"/>
    </location>
</feature>
<feature type="transmembrane region" description="Helical" evidence="5">
    <location>
        <begin position="57"/>
        <end position="77"/>
    </location>
</feature>
<dbReference type="Pfam" id="PF03151">
    <property type="entry name" value="TPT"/>
    <property type="match status" value="1"/>
</dbReference>
<accession>A0AA36JIR5</accession>
<dbReference type="InterPro" id="IPR050186">
    <property type="entry name" value="TPT_transporter"/>
</dbReference>
<dbReference type="PANTHER" id="PTHR11132">
    <property type="entry name" value="SOLUTE CARRIER FAMILY 35"/>
    <property type="match status" value="1"/>
</dbReference>
<name>A0AA36JIR5_9DINO</name>
<feature type="domain" description="Sugar phosphate transporter" evidence="6">
    <location>
        <begin position="29"/>
        <end position="319"/>
    </location>
</feature>
<evidence type="ECO:0000256" key="4">
    <source>
        <dbReference type="ARBA" id="ARBA00023136"/>
    </source>
</evidence>
<keyword evidence="2 5" id="KW-0812">Transmembrane</keyword>
<feature type="transmembrane region" description="Helical" evidence="5">
    <location>
        <begin position="252"/>
        <end position="270"/>
    </location>
</feature>
<keyword evidence="8" id="KW-1185">Reference proteome</keyword>
<feature type="transmembrane region" description="Helical" evidence="5">
    <location>
        <begin position="303"/>
        <end position="322"/>
    </location>
</feature>
<evidence type="ECO:0000313" key="7">
    <source>
        <dbReference type="EMBL" id="CAJ1406200.1"/>
    </source>
</evidence>